<evidence type="ECO:0000256" key="3">
    <source>
        <dbReference type="ARBA" id="ARBA00022840"/>
    </source>
</evidence>
<comment type="caution">
    <text evidence="5">The sequence shown here is derived from an EMBL/GenBank/DDBJ whole genome shotgun (WGS) entry which is preliminary data.</text>
</comment>
<dbReference type="GO" id="GO:0005524">
    <property type="term" value="F:ATP binding"/>
    <property type="evidence" value="ECO:0007669"/>
    <property type="project" value="UniProtKB-KW"/>
</dbReference>
<dbReference type="SUPFAM" id="SSF52540">
    <property type="entry name" value="P-loop containing nucleoside triphosphate hydrolases"/>
    <property type="match status" value="1"/>
</dbReference>
<dbReference type="InterPro" id="IPR017871">
    <property type="entry name" value="ABC_transporter-like_CS"/>
</dbReference>
<sequence>MNTQAAAEHEALRLSALEAAPVKVRIEGVSKIFVSGTADVTALDDVSFTFREREFITLLGPSGCGKSTLMRILAGLEKPSAGEVTVNHYGDHLTQLSIAFQDYSILPWKTVEANVAFGLRMRGQSRREALATAHTWLETMKLTGFEKAYPAQLSGGMKQRVALARALALDPALLLLDEPFAALDAQMRQILQEEMLRQWESDRSRTAVAVTHDLDEAILLSDRIVLMTARPGRVKQIFDVPIERPRDPSVRYAPEFLELRQEIWESLREEVMRKDKP</sequence>
<dbReference type="PANTHER" id="PTHR42788:SF13">
    <property type="entry name" value="ALIPHATIC SULFONATES IMPORT ATP-BINDING PROTEIN SSUB"/>
    <property type="match status" value="1"/>
</dbReference>
<dbReference type="Pfam" id="PF00005">
    <property type="entry name" value="ABC_tran"/>
    <property type="match status" value="1"/>
</dbReference>
<dbReference type="EMBL" id="JAMQAW010000003">
    <property type="protein sequence ID" value="MCM2387586.1"/>
    <property type="molecule type" value="Genomic_DNA"/>
</dbReference>
<keyword evidence="6" id="KW-1185">Reference proteome</keyword>
<keyword evidence="2" id="KW-0547">Nucleotide-binding</keyword>
<name>A0ABT0UGZ7_9ACTN</name>
<evidence type="ECO:0000313" key="6">
    <source>
        <dbReference type="Proteomes" id="UP001431429"/>
    </source>
</evidence>
<evidence type="ECO:0000256" key="1">
    <source>
        <dbReference type="ARBA" id="ARBA00022448"/>
    </source>
</evidence>
<dbReference type="RefSeq" id="WP_250917944.1">
    <property type="nucleotide sequence ID" value="NZ_JAMQAW010000003.1"/>
</dbReference>
<evidence type="ECO:0000313" key="5">
    <source>
        <dbReference type="EMBL" id="MCM2387586.1"/>
    </source>
</evidence>
<dbReference type="InterPro" id="IPR003593">
    <property type="entry name" value="AAA+_ATPase"/>
</dbReference>
<proteinExistence type="predicted"/>
<dbReference type="CDD" id="cd03293">
    <property type="entry name" value="ABC_NrtD_SsuB_transporters"/>
    <property type="match status" value="1"/>
</dbReference>
<dbReference type="Proteomes" id="UP001431429">
    <property type="component" value="Unassembled WGS sequence"/>
</dbReference>
<dbReference type="PROSITE" id="PS00211">
    <property type="entry name" value="ABC_TRANSPORTER_1"/>
    <property type="match status" value="1"/>
</dbReference>
<dbReference type="InterPro" id="IPR027417">
    <property type="entry name" value="P-loop_NTPase"/>
</dbReference>
<keyword evidence="3 5" id="KW-0067">ATP-binding</keyword>
<dbReference type="PROSITE" id="PS50893">
    <property type="entry name" value="ABC_TRANSPORTER_2"/>
    <property type="match status" value="1"/>
</dbReference>
<dbReference type="Gene3D" id="3.40.50.300">
    <property type="entry name" value="P-loop containing nucleotide triphosphate hydrolases"/>
    <property type="match status" value="1"/>
</dbReference>
<dbReference type="SMART" id="SM00382">
    <property type="entry name" value="AAA"/>
    <property type="match status" value="1"/>
</dbReference>
<accession>A0ABT0UGZ7</accession>
<evidence type="ECO:0000259" key="4">
    <source>
        <dbReference type="PROSITE" id="PS50893"/>
    </source>
</evidence>
<dbReference type="InterPro" id="IPR050166">
    <property type="entry name" value="ABC_transporter_ATP-bind"/>
</dbReference>
<dbReference type="PANTHER" id="PTHR42788">
    <property type="entry name" value="TAURINE IMPORT ATP-BINDING PROTEIN-RELATED"/>
    <property type="match status" value="1"/>
</dbReference>
<feature type="domain" description="ABC transporter" evidence="4">
    <location>
        <begin position="24"/>
        <end position="254"/>
    </location>
</feature>
<keyword evidence="1" id="KW-0813">Transport</keyword>
<dbReference type="InterPro" id="IPR003439">
    <property type="entry name" value="ABC_transporter-like_ATP-bd"/>
</dbReference>
<reference evidence="5" key="1">
    <citation type="submission" date="2022-06" db="EMBL/GenBank/DDBJ databases">
        <title>Genome public.</title>
        <authorList>
            <person name="Sun Q."/>
        </authorList>
    </citation>
    <scope>NUCLEOTIDE SEQUENCE</scope>
    <source>
        <strain evidence="5">CWNU-1</strain>
    </source>
</reference>
<protein>
    <submittedName>
        <fullName evidence="5">ABC transporter ATP-binding protein</fullName>
    </submittedName>
</protein>
<gene>
    <name evidence="5" type="ORF">NBG84_04545</name>
</gene>
<evidence type="ECO:0000256" key="2">
    <source>
        <dbReference type="ARBA" id="ARBA00022741"/>
    </source>
</evidence>
<organism evidence="5 6">
    <name type="scientific">Streptomyces albipurpureus</name>
    <dbReference type="NCBI Taxonomy" id="2897419"/>
    <lineage>
        <taxon>Bacteria</taxon>
        <taxon>Bacillati</taxon>
        <taxon>Actinomycetota</taxon>
        <taxon>Actinomycetes</taxon>
        <taxon>Kitasatosporales</taxon>
        <taxon>Streptomycetaceae</taxon>
        <taxon>Streptomyces</taxon>
    </lineage>
</organism>